<reference evidence="1 2" key="1">
    <citation type="submission" date="2021-06" db="EMBL/GenBank/DDBJ databases">
        <title>Caerostris darwini draft genome.</title>
        <authorList>
            <person name="Kono N."/>
            <person name="Arakawa K."/>
        </authorList>
    </citation>
    <scope>NUCLEOTIDE SEQUENCE [LARGE SCALE GENOMIC DNA]</scope>
</reference>
<accession>A0AAV4P9D3</accession>
<evidence type="ECO:0000313" key="2">
    <source>
        <dbReference type="Proteomes" id="UP001054837"/>
    </source>
</evidence>
<organism evidence="1 2">
    <name type="scientific">Caerostris darwini</name>
    <dbReference type="NCBI Taxonomy" id="1538125"/>
    <lineage>
        <taxon>Eukaryota</taxon>
        <taxon>Metazoa</taxon>
        <taxon>Ecdysozoa</taxon>
        <taxon>Arthropoda</taxon>
        <taxon>Chelicerata</taxon>
        <taxon>Arachnida</taxon>
        <taxon>Araneae</taxon>
        <taxon>Araneomorphae</taxon>
        <taxon>Entelegynae</taxon>
        <taxon>Araneoidea</taxon>
        <taxon>Araneidae</taxon>
        <taxon>Caerostris</taxon>
    </lineage>
</organism>
<keyword evidence="2" id="KW-1185">Reference proteome</keyword>
<comment type="caution">
    <text evidence="1">The sequence shown here is derived from an EMBL/GenBank/DDBJ whole genome shotgun (WGS) entry which is preliminary data.</text>
</comment>
<name>A0AAV4P9D3_9ARAC</name>
<evidence type="ECO:0000313" key="1">
    <source>
        <dbReference type="EMBL" id="GIX93805.1"/>
    </source>
</evidence>
<gene>
    <name evidence="1" type="ORF">CDAR_606611</name>
</gene>
<proteinExistence type="predicted"/>
<protein>
    <submittedName>
        <fullName evidence="1">Uncharacterized protein</fullName>
    </submittedName>
</protein>
<sequence>MPLTPNPRIPDPLRNIKRHKLKSSTRGVLHLNRYSPIKARGAGRVCPQKNRSPLASTLPVLECREPKPNQTREGGPWNADLLRRRFRRTRHLGGLPESGWSTRDSSE</sequence>
<dbReference type="EMBL" id="BPLQ01002541">
    <property type="protein sequence ID" value="GIX93805.1"/>
    <property type="molecule type" value="Genomic_DNA"/>
</dbReference>
<dbReference type="Proteomes" id="UP001054837">
    <property type="component" value="Unassembled WGS sequence"/>
</dbReference>
<dbReference type="AlphaFoldDB" id="A0AAV4P9D3"/>